<keyword evidence="14" id="KW-0206">Cytoskeleton</keyword>
<evidence type="ECO:0000256" key="15">
    <source>
        <dbReference type="ARBA" id="ARBA00023329"/>
    </source>
</evidence>
<dbReference type="Pfam" id="PF01576">
    <property type="entry name" value="Myosin_tail_1"/>
    <property type="match status" value="1"/>
</dbReference>
<evidence type="ECO:0000256" key="18">
    <source>
        <dbReference type="ARBA" id="ARBA00041440"/>
    </source>
</evidence>
<dbReference type="Proteomes" id="UP000233080">
    <property type="component" value="Unassembled WGS sequence"/>
</dbReference>
<dbReference type="FunFam" id="1.20.5.340:FF:000007">
    <property type="entry name" value="Myosin heavy chain, non-muscle"/>
    <property type="match status" value="1"/>
</dbReference>
<dbReference type="Ensembl" id="ENSCANT00000026060.1">
    <property type="protein sequence ID" value="ENSCANP00000006964.1"/>
    <property type="gene ID" value="ENSCANG00000020772.1"/>
</dbReference>
<dbReference type="InterPro" id="IPR036305">
    <property type="entry name" value="RGS_sf"/>
</dbReference>
<accession>A0A2K5HRJ7</accession>
<dbReference type="Gene3D" id="2.30.30.360">
    <property type="entry name" value="Myosin S1 fragment, N-terminal"/>
    <property type="match status" value="1"/>
</dbReference>
<feature type="region of interest" description="Actin-binding" evidence="21">
    <location>
        <begin position="640"/>
        <end position="662"/>
    </location>
</feature>
<evidence type="ECO:0000313" key="26">
    <source>
        <dbReference type="Proteomes" id="UP000233080"/>
    </source>
</evidence>
<dbReference type="Gene3D" id="1.20.58.530">
    <property type="match status" value="1"/>
</dbReference>
<keyword evidence="26" id="KW-1185">Reference proteome</keyword>
<dbReference type="SUPFAM" id="SSF90257">
    <property type="entry name" value="Myosin rod fragments"/>
    <property type="match status" value="6"/>
</dbReference>
<dbReference type="FunFam" id="1.20.5.340:FF:000008">
    <property type="entry name" value="Myosin heavy chain 11"/>
    <property type="match status" value="1"/>
</dbReference>
<dbReference type="GO" id="GO:0005516">
    <property type="term" value="F:calmodulin binding"/>
    <property type="evidence" value="ECO:0007669"/>
    <property type="project" value="UniProtKB-KW"/>
</dbReference>
<reference evidence="25" key="1">
    <citation type="submission" date="2025-08" db="UniProtKB">
        <authorList>
            <consortium name="Ensembl"/>
        </authorList>
    </citation>
    <scope>IDENTIFICATION</scope>
</reference>
<evidence type="ECO:0000256" key="11">
    <source>
        <dbReference type="ARBA" id="ARBA00023123"/>
    </source>
</evidence>
<dbReference type="PANTHER" id="PTHR45615:SF16">
    <property type="entry name" value="MYOSIN-9"/>
    <property type="match status" value="1"/>
</dbReference>
<evidence type="ECO:0000256" key="3">
    <source>
        <dbReference type="ARBA" id="ARBA00008314"/>
    </source>
</evidence>
<dbReference type="InterPro" id="IPR036961">
    <property type="entry name" value="Kinesin_motor_dom_sf"/>
</dbReference>
<evidence type="ECO:0000256" key="17">
    <source>
        <dbReference type="ARBA" id="ARBA00039816"/>
    </source>
</evidence>
<dbReference type="Gene3D" id="1.10.10.820">
    <property type="match status" value="1"/>
</dbReference>
<evidence type="ECO:0000256" key="19">
    <source>
        <dbReference type="ARBA" id="ARBA00042289"/>
    </source>
</evidence>
<dbReference type="GO" id="GO:0000146">
    <property type="term" value="F:microfilament motor activity"/>
    <property type="evidence" value="ECO:0007669"/>
    <property type="project" value="TreeGrafter"/>
</dbReference>
<dbReference type="PROSITE" id="PS51844">
    <property type="entry name" value="SH3_LIKE"/>
    <property type="match status" value="1"/>
</dbReference>
<dbReference type="Pfam" id="PF00063">
    <property type="entry name" value="Myosin_head"/>
    <property type="match status" value="1"/>
</dbReference>
<evidence type="ECO:0000256" key="16">
    <source>
        <dbReference type="ARBA" id="ARBA00037865"/>
    </source>
</evidence>
<keyword evidence="10" id="KW-0175">Coiled coil</keyword>
<dbReference type="FunFam" id="1.20.120.720:FF:000002">
    <property type="entry name" value="Myosin heavy chain 10"/>
    <property type="match status" value="1"/>
</dbReference>
<feature type="domain" description="Myosin motor" evidence="23">
    <location>
        <begin position="81"/>
        <end position="762"/>
    </location>
</feature>
<dbReference type="PRINTS" id="PR00193">
    <property type="entry name" value="MYOSINHEAVY"/>
</dbReference>
<dbReference type="SUPFAM" id="SSF48097">
    <property type="entry name" value="Regulator of G-protein signaling, RGS"/>
    <property type="match status" value="1"/>
</dbReference>
<feature type="binding site" evidence="21">
    <location>
        <begin position="174"/>
        <end position="181"/>
    </location>
    <ligand>
        <name>ATP</name>
        <dbReference type="ChEBI" id="CHEBI:30616"/>
    </ligand>
</feature>
<dbReference type="SMART" id="SM00242">
    <property type="entry name" value="MYSc"/>
    <property type="match status" value="1"/>
</dbReference>
<dbReference type="PROSITE" id="PS50096">
    <property type="entry name" value="IQ"/>
    <property type="match status" value="1"/>
</dbReference>
<keyword evidence="5" id="KW-0963">Cytoplasm</keyword>
<evidence type="ECO:0000313" key="25">
    <source>
        <dbReference type="Ensembl" id="ENSCANP00000006964.1"/>
    </source>
</evidence>
<keyword evidence="4" id="KW-0488">Methylation</keyword>
<dbReference type="FunFam" id="4.10.270.10:FF:000001">
    <property type="entry name" value="Myosin heavy chain, non-muscle"/>
    <property type="match status" value="1"/>
</dbReference>
<dbReference type="SMART" id="SM00015">
    <property type="entry name" value="IQ"/>
    <property type="match status" value="1"/>
</dbReference>
<evidence type="ECO:0000256" key="2">
    <source>
        <dbReference type="ARBA" id="ARBA00004544"/>
    </source>
</evidence>
<evidence type="ECO:0000256" key="10">
    <source>
        <dbReference type="ARBA" id="ARBA00023054"/>
    </source>
</evidence>
<dbReference type="FunFam" id="1.20.58.530:FF:000003">
    <property type="entry name" value="Myosin heavy chain 10"/>
    <property type="match status" value="1"/>
</dbReference>
<name>A0A2K5HRJ7_COLAP</name>
<evidence type="ECO:0000256" key="4">
    <source>
        <dbReference type="ARBA" id="ARBA00022481"/>
    </source>
</evidence>
<dbReference type="FunFam" id="1.20.5.4820:FF:000002">
    <property type="entry name" value="Myosin heavy chain 10"/>
    <property type="match status" value="1"/>
</dbReference>
<evidence type="ECO:0000256" key="8">
    <source>
        <dbReference type="ARBA" id="ARBA00022860"/>
    </source>
</evidence>
<keyword evidence="7 21" id="KW-0067">ATP-binding</keyword>
<dbReference type="Gene3D" id="3.30.70.1590">
    <property type="match status" value="1"/>
</dbReference>
<keyword evidence="12 21" id="KW-0505">Motor protein</keyword>
<dbReference type="GO" id="GO:0005938">
    <property type="term" value="C:cell cortex"/>
    <property type="evidence" value="ECO:0007669"/>
    <property type="project" value="UniProtKB-SubCell"/>
</dbReference>
<dbReference type="GO" id="GO:0032982">
    <property type="term" value="C:myosin filament"/>
    <property type="evidence" value="ECO:0007669"/>
    <property type="project" value="TreeGrafter"/>
</dbReference>
<dbReference type="InterPro" id="IPR000048">
    <property type="entry name" value="IQ_motif_EF-hand-BS"/>
</dbReference>
<evidence type="ECO:0000256" key="7">
    <source>
        <dbReference type="ARBA" id="ARBA00022840"/>
    </source>
</evidence>
<feature type="compositionally biased region" description="Basic and acidic residues" evidence="22">
    <location>
        <begin position="1108"/>
        <end position="1123"/>
    </location>
</feature>
<dbReference type="Gene3D" id="3.40.850.10">
    <property type="entry name" value="Kinesin motor domain"/>
    <property type="match status" value="1"/>
</dbReference>
<dbReference type="FunFam" id="3.30.70.1590:FF:000001">
    <property type="entry name" value="Myosin heavy chain"/>
    <property type="match status" value="1"/>
</dbReference>
<evidence type="ECO:0000256" key="1">
    <source>
        <dbReference type="ARBA" id="ARBA00004245"/>
    </source>
</evidence>
<dbReference type="GO" id="GO:0008360">
    <property type="term" value="P:regulation of cell shape"/>
    <property type="evidence" value="ECO:0007669"/>
    <property type="project" value="UniProtKB-KW"/>
</dbReference>
<dbReference type="Gene3D" id="1.20.5.340">
    <property type="match status" value="4"/>
</dbReference>
<keyword evidence="15" id="KW-0968">Cytoplasmic vesicle</keyword>
<evidence type="ECO:0000259" key="23">
    <source>
        <dbReference type="PROSITE" id="PS51456"/>
    </source>
</evidence>
<keyword evidence="6 21" id="KW-0547">Nucleotide-binding</keyword>
<evidence type="ECO:0000256" key="9">
    <source>
        <dbReference type="ARBA" id="ARBA00022960"/>
    </source>
</evidence>
<dbReference type="FunFam" id="2.30.30.360:FF:000001">
    <property type="entry name" value="Myosin heavy chain"/>
    <property type="match status" value="1"/>
</dbReference>
<keyword evidence="13 21" id="KW-0009">Actin-binding</keyword>
<feature type="region of interest" description="Disordered" evidence="22">
    <location>
        <begin position="1863"/>
        <end position="1946"/>
    </location>
</feature>
<dbReference type="Gene3D" id="6.10.250.2420">
    <property type="match status" value="1"/>
</dbReference>
<dbReference type="GO" id="GO:0005524">
    <property type="term" value="F:ATP binding"/>
    <property type="evidence" value="ECO:0007669"/>
    <property type="project" value="UniProtKB-UniRule"/>
</dbReference>
<dbReference type="PANTHER" id="PTHR45615">
    <property type="entry name" value="MYOSIN HEAVY CHAIN, NON-MUSCLE"/>
    <property type="match status" value="1"/>
</dbReference>
<sequence length="1946" mass="224749">MAQQAADKYLYVDKNFINNPLAQADWAAKKLVWVPSDKSGFEPASLKEEVGEEAIVELVENGKKVTVGKDDIQKMNPPKFSKVEDMAELTCLNEASVLHNLKERYYSGLIYTYSGLFCVVINPYKNLPIYSEEIVEMYKGKKRHEMPPHIYAITDTAYRSMMQDREDQSILCTGESGAGKTENTKKVIQYLAYVASSHKSKKDQGELERQLLQANPILEAFGNAKTVKNDNSSRFVSSAVAPDLLEKSRAIRQAKEERTFHIFYYLLSGAGEHLKTDLLLEPYNKYRFLSNGHVTIPGQQDKDMFQETMEAMRIMGIPEEEQMGLLRVISGVLQLGNIVFKKERNTDQASMPDNTAAQKVSHLLGINVTDFTRGILTPRIKVGRDYVQKAQTKEQADFAIEALAKATYERMFRWLVLRINKALDKTKRQGASFIGILDIAGFEIFDLNSFEQLCINYTNEKLQQLFNHTMFILEQEEYQREGIEWNFIDFGLDLQPCIDLIEKPAGPPGILALLDEECWFPKATDKSFVEKVMQEQGTHPKFQKPKQLKDKADFCIIHYAGKVDYKADEWLMKNMDPLNDNIATLLHQSSDKFVSELWKDVDRIIGLDQVAGMSETALPGAFKTRKGMFRTVGQLYKEQLAKLMATLRNTNPNFVRCIIPNHEKKAGKLDPHLVLDQLRCNGVLEGIRICRQGFPNRVVFQEFRQRYEILTPNSIPKGFMDGKQACVLMIKALELDSNLYRIGQSKVFFRAGVLAHLEEERDLKITDVIIGFQACCRGYLARKAFAKRQQQLTAMKVLQRNCAAYLKLRNWQWWRLFTKVKPLLQVSRQEEEMMAKEEELVKVREKQLAAENRLTEMETLQSQLMAEKLQLQEQLQAETELCAEAEELRARLTAKKQELEEICHDLEARVEEEEERCQHLQAEKKKMQQNIQELEEQLEEEESARQKLQLEKVTTEAKLKKLEEEQIILEDQNCKLAKEKKLLEDRIAEFTTNLTEEEEKSKSLAKLKNKHEAMITDLEERLRREEKQRQELEKTRRKLEGDSTDLSDQIAELQAQIAELKMQLAKKEEELQAALARVEEEAAQKNMALKKIRELESQISELQEDLESERASRNKAEKQKRDLGEELEALKTELEDTLDTTAAQQELRSKREQEVNILKKTLEEEAKTHEAQIQEMRQKHSQAVEELAEQLEQTKRVKANLEKAKQTLENERGELANEVKVLLQGKGDSEHKRKKVEAQLQELQVKFNEGERVRTELADKVTKLQVELDNVTGLLSQSDSKSSKLTKDFSALESQLQDTQELLQEENRQKLSLSTKLKQVEDEKNSFREQLEEEEEAKHNLEKQIATLHAQVADMKKKMEDSVGCLETAEEVKRKLQKDLEGLSQRHEEKVAAYDKLEKTKTRLQQELDDLLVDLDHQRQSACNLEKKQKKFDQLLAEEKTISAKYAEERDRAEAEAREKETKALSLARALEEAMEQKAELERLNKQFRTEMEDLMSSKDDVGKSVHELEKSKRALEQQVEEMKTQLEELEDELQATEDAKLRLEVNLQAMKAQFERDLQGRDEQSEEKKKQLVRQVREMEAELEDERKQRSMAVAARKKLEMDLKDLEAHIDSANKNREEAIKQLRKLQAQMKDCMRELDDTRASREEILAQAKENEKKLKSMEAEMIQLQEELAAAERAKRQAQQERDELADEIANSSGKGALALEEKRRLEARIAQLEEELEEEQGNTELINDRLKKANLQIDQINTDLNLERSHAQKNENARQQLERQNKELKVKLQEMEGTVKSKYKASITALEAKIAQLEEQLDNETKERQAACKQVRRTEKKLKDVLLQVDDERRNAEQYKDQADKASTRLKQLKRQLEEAEEEAQRANASRRKLQRELEDATETADAMNREVSSLKNKLRRGDLPFVMPRRMARKGAGDGSDEEVDGKADGAEAKPAE</sequence>
<organism evidence="25 26">
    <name type="scientific">Colobus angolensis palliatus</name>
    <name type="common">Peters' Angolan colobus</name>
    <dbReference type="NCBI Taxonomy" id="336983"/>
    <lineage>
        <taxon>Eukaryota</taxon>
        <taxon>Metazoa</taxon>
        <taxon>Chordata</taxon>
        <taxon>Craniata</taxon>
        <taxon>Vertebrata</taxon>
        <taxon>Euteleostomi</taxon>
        <taxon>Mammalia</taxon>
        <taxon>Eutheria</taxon>
        <taxon>Euarchontoglires</taxon>
        <taxon>Primates</taxon>
        <taxon>Haplorrhini</taxon>
        <taxon>Catarrhini</taxon>
        <taxon>Cercopithecidae</taxon>
        <taxon>Colobinae</taxon>
        <taxon>Colobus</taxon>
    </lineage>
</organism>
<dbReference type="GO" id="GO:0016460">
    <property type="term" value="C:myosin II complex"/>
    <property type="evidence" value="ECO:0007669"/>
    <property type="project" value="UniProtKB-ARBA"/>
</dbReference>
<feature type="compositionally biased region" description="Basic and acidic residues" evidence="22">
    <location>
        <begin position="1934"/>
        <end position="1946"/>
    </location>
</feature>
<feature type="region of interest" description="Disordered" evidence="22">
    <location>
        <begin position="1104"/>
        <end position="1123"/>
    </location>
</feature>
<keyword evidence="8" id="KW-0112">Calmodulin-binding</keyword>
<proteinExistence type="inferred from homology"/>
<dbReference type="FunFam" id="1.20.5.340:FF:000009">
    <property type="entry name" value="myosin-11 isoform X2"/>
    <property type="match status" value="1"/>
</dbReference>
<comment type="subcellular location">
    <subcellularLocation>
        <location evidence="2">Cytoplasm</location>
        <location evidence="2">Cell cortex</location>
    </subcellularLocation>
    <subcellularLocation>
        <location evidence="1">Cytoplasm</location>
        <location evidence="1">Cytoskeleton</location>
    </subcellularLocation>
    <subcellularLocation>
        <location evidence="16">Cytoplasmic vesicle</location>
        <location evidence="16">Secretory vesicle</location>
        <location evidence="16">Cortical granule</location>
    </subcellularLocation>
</comment>
<comment type="similarity">
    <text evidence="3 21">Belongs to the TRAFAC class myosin-kinesin ATPase superfamily. Myosin family.</text>
</comment>
<dbReference type="InterPro" id="IPR004009">
    <property type="entry name" value="SH3_Myosin"/>
</dbReference>
<evidence type="ECO:0000256" key="13">
    <source>
        <dbReference type="ARBA" id="ARBA00023203"/>
    </source>
</evidence>
<dbReference type="SUPFAM" id="SSF52540">
    <property type="entry name" value="P-loop containing nucleoside triphosphate hydrolases"/>
    <property type="match status" value="1"/>
</dbReference>
<evidence type="ECO:0000256" key="12">
    <source>
        <dbReference type="ARBA" id="ARBA00023175"/>
    </source>
</evidence>
<dbReference type="PROSITE" id="PS51456">
    <property type="entry name" value="MYOSIN_MOTOR"/>
    <property type="match status" value="1"/>
</dbReference>
<dbReference type="Pfam" id="PF02736">
    <property type="entry name" value="Myosin_N"/>
    <property type="match status" value="1"/>
</dbReference>
<evidence type="ECO:0000256" key="22">
    <source>
        <dbReference type="SAM" id="MobiDB-lite"/>
    </source>
</evidence>
<reference evidence="25" key="2">
    <citation type="submission" date="2025-09" db="UniProtKB">
        <authorList>
            <consortium name="Ensembl"/>
        </authorList>
    </citation>
    <scope>IDENTIFICATION</scope>
</reference>
<keyword evidence="9" id="KW-0133">Cell shape</keyword>
<dbReference type="FunFam" id="3.40.850.10:FF:000101">
    <property type="entry name" value="Slow myosin heavy chain 2"/>
    <property type="match status" value="1"/>
</dbReference>
<dbReference type="InterPro" id="IPR027417">
    <property type="entry name" value="P-loop_NTPase"/>
</dbReference>
<feature type="region of interest" description="Disordered" evidence="22">
    <location>
        <begin position="1021"/>
        <end position="1043"/>
    </location>
</feature>
<dbReference type="GO" id="GO:0051015">
    <property type="term" value="F:actin filament binding"/>
    <property type="evidence" value="ECO:0007669"/>
    <property type="project" value="InterPro"/>
</dbReference>
<protein>
    <recommendedName>
        <fullName evidence="17">Myosin-9</fullName>
    </recommendedName>
    <alternativeName>
        <fullName evidence="18">Myosin heavy chain 9</fullName>
    </alternativeName>
    <alternativeName>
        <fullName evidence="19">Myosin heavy chain, non-muscle IIa</fullName>
    </alternativeName>
    <alternativeName>
        <fullName evidence="20">Non-muscle myosin heavy chain IIa</fullName>
    </alternativeName>
</protein>
<evidence type="ECO:0000256" key="14">
    <source>
        <dbReference type="ARBA" id="ARBA00023212"/>
    </source>
</evidence>
<dbReference type="FunFam" id="1.10.10.820:FF:000002">
    <property type="entry name" value="Myosin heavy chain 10"/>
    <property type="match status" value="1"/>
</dbReference>
<evidence type="ECO:0000256" key="5">
    <source>
        <dbReference type="ARBA" id="ARBA00022490"/>
    </source>
</evidence>
<evidence type="ECO:0000256" key="6">
    <source>
        <dbReference type="ARBA" id="ARBA00022741"/>
    </source>
</evidence>
<dbReference type="InterPro" id="IPR008989">
    <property type="entry name" value="Myosin_S1_N"/>
</dbReference>
<evidence type="ECO:0000256" key="21">
    <source>
        <dbReference type="PROSITE-ProRule" id="PRU00782"/>
    </source>
</evidence>
<dbReference type="GO" id="GO:0060473">
    <property type="term" value="C:cortical granule"/>
    <property type="evidence" value="ECO:0007669"/>
    <property type="project" value="UniProtKB-SubCell"/>
</dbReference>
<evidence type="ECO:0000259" key="24">
    <source>
        <dbReference type="PROSITE" id="PS51844"/>
    </source>
</evidence>
<evidence type="ECO:0000256" key="20">
    <source>
        <dbReference type="ARBA" id="ARBA00043098"/>
    </source>
</evidence>
<dbReference type="Gene3D" id="4.10.270.10">
    <property type="entry name" value="Myosin, subunit A"/>
    <property type="match status" value="1"/>
</dbReference>
<dbReference type="Gene3D" id="1.20.120.720">
    <property type="entry name" value="Myosin VI head, motor domain, U50 subdomain"/>
    <property type="match status" value="1"/>
</dbReference>
<dbReference type="InterPro" id="IPR002928">
    <property type="entry name" value="Myosin_tail"/>
</dbReference>
<feature type="domain" description="Myosin N-terminal SH3-like" evidence="24">
    <location>
        <begin position="27"/>
        <end position="77"/>
    </location>
</feature>
<feature type="compositionally biased region" description="Basic and acidic residues" evidence="22">
    <location>
        <begin position="1021"/>
        <end position="1041"/>
    </location>
</feature>
<dbReference type="InterPro" id="IPR001609">
    <property type="entry name" value="Myosin_head_motor_dom-like"/>
</dbReference>
<keyword evidence="11 21" id="KW-0518">Myosin</keyword>